<evidence type="ECO:0000313" key="2">
    <source>
        <dbReference type="EMBL" id="KAF3603089.1"/>
    </source>
</evidence>
<sequence>MVILCPVLKDRLLYLLEKLFLQILMFGGLITPLLSHLIHHFTTHELQLLIPMTSENLHHVSYDHTGYNNVLQLLKQSSTEFLFSLVSNLDHEKLDRLFRFTNGSSLLQFLVSSHVAELVLEKLYNRFLTLSMHKYCSFLVSHCLEHCHYIICLKIIEELTPGFSHYKKTRRIPTEVPTDINVVGLSYLILHPHANFALQAIIKRQWKSGLQLHPLIQRRTKSRLHELMLSPVGKQGELVSVRIEYADALLECSAPDVRSQILASEVNSLED</sequence>
<comment type="caution">
    <text evidence="2">The sequence shown here is derived from an EMBL/GenBank/DDBJ whole genome shotgun (WGS) entry which is preliminary data.</text>
</comment>
<dbReference type="InterPro" id="IPR011989">
    <property type="entry name" value="ARM-like"/>
</dbReference>
<evidence type="ECO:0008006" key="4">
    <source>
        <dbReference type="Google" id="ProtNLM"/>
    </source>
</evidence>
<dbReference type="EMBL" id="QGKX02000004">
    <property type="protein sequence ID" value="KAF3603089.1"/>
    <property type="molecule type" value="Genomic_DNA"/>
</dbReference>
<accession>A0A8S9SQ83</accession>
<reference evidence="2" key="1">
    <citation type="submission" date="2019-12" db="EMBL/GenBank/DDBJ databases">
        <title>Genome sequencing and annotation of Brassica cretica.</title>
        <authorList>
            <person name="Studholme D.J."/>
            <person name="Sarris P."/>
        </authorList>
    </citation>
    <scope>NUCLEOTIDE SEQUENCE</scope>
    <source>
        <strain evidence="2">PFS-109/04</strain>
        <tissue evidence="2">Leaf</tissue>
    </source>
</reference>
<dbReference type="Gene3D" id="1.25.10.10">
    <property type="entry name" value="Leucine-rich Repeat Variant"/>
    <property type="match status" value="1"/>
</dbReference>
<dbReference type="SUPFAM" id="SSF48371">
    <property type="entry name" value="ARM repeat"/>
    <property type="match status" value="1"/>
</dbReference>
<keyword evidence="1" id="KW-0472">Membrane</keyword>
<name>A0A8S9SQ83_BRACR</name>
<protein>
    <recommendedName>
        <fullName evidence="4">PUM-HD domain-containing protein</fullName>
    </recommendedName>
</protein>
<proteinExistence type="predicted"/>
<evidence type="ECO:0000313" key="3">
    <source>
        <dbReference type="Proteomes" id="UP000712600"/>
    </source>
</evidence>
<dbReference type="AlphaFoldDB" id="A0A8S9SQ83"/>
<dbReference type="Proteomes" id="UP000712600">
    <property type="component" value="Unassembled WGS sequence"/>
</dbReference>
<feature type="transmembrane region" description="Helical" evidence="1">
    <location>
        <begin position="19"/>
        <end position="38"/>
    </location>
</feature>
<dbReference type="InterPro" id="IPR016024">
    <property type="entry name" value="ARM-type_fold"/>
</dbReference>
<organism evidence="2 3">
    <name type="scientific">Brassica cretica</name>
    <name type="common">Mustard</name>
    <dbReference type="NCBI Taxonomy" id="69181"/>
    <lineage>
        <taxon>Eukaryota</taxon>
        <taxon>Viridiplantae</taxon>
        <taxon>Streptophyta</taxon>
        <taxon>Embryophyta</taxon>
        <taxon>Tracheophyta</taxon>
        <taxon>Spermatophyta</taxon>
        <taxon>Magnoliopsida</taxon>
        <taxon>eudicotyledons</taxon>
        <taxon>Gunneridae</taxon>
        <taxon>Pentapetalae</taxon>
        <taxon>rosids</taxon>
        <taxon>malvids</taxon>
        <taxon>Brassicales</taxon>
        <taxon>Brassicaceae</taxon>
        <taxon>Brassiceae</taxon>
        <taxon>Brassica</taxon>
    </lineage>
</organism>
<keyword evidence="1" id="KW-0812">Transmembrane</keyword>
<gene>
    <name evidence="2" type="ORF">F2Q69_00037087</name>
</gene>
<keyword evidence="1" id="KW-1133">Transmembrane helix</keyword>
<evidence type="ECO:0000256" key="1">
    <source>
        <dbReference type="SAM" id="Phobius"/>
    </source>
</evidence>